<organism evidence="11 12">
    <name type="scientific">Glossina morsitans morsitans</name>
    <name type="common">Savannah tsetse fly</name>
    <dbReference type="NCBI Taxonomy" id="37546"/>
    <lineage>
        <taxon>Eukaryota</taxon>
        <taxon>Metazoa</taxon>
        <taxon>Ecdysozoa</taxon>
        <taxon>Arthropoda</taxon>
        <taxon>Hexapoda</taxon>
        <taxon>Insecta</taxon>
        <taxon>Pterygota</taxon>
        <taxon>Neoptera</taxon>
        <taxon>Endopterygota</taxon>
        <taxon>Diptera</taxon>
        <taxon>Brachycera</taxon>
        <taxon>Muscomorpha</taxon>
        <taxon>Hippoboscoidea</taxon>
        <taxon>Glossinidae</taxon>
        <taxon>Glossina</taxon>
    </lineage>
</organism>
<keyword evidence="7 10" id="KW-0906">Nuclear pore complex</keyword>
<keyword evidence="6 10" id="KW-0811">Translocation</keyword>
<comment type="subcellular location">
    <subcellularLocation>
        <location evidence="1 10">Nucleus</location>
        <location evidence="1 10">Nuclear pore complex</location>
    </subcellularLocation>
</comment>
<feature type="repeat" description="WD" evidence="9">
    <location>
        <begin position="67"/>
        <end position="108"/>
    </location>
</feature>
<dbReference type="InterPro" id="IPR011502">
    <property type="entry name" value="Nucleoporin_Nup85"/>
</dbReference>
<accession>A0A1B0F9J0</accession>
<dbReference type="PANTHER" id="PTHR13373">
    <property type="entry name" value="FROUNT PROTEIN-RELATED"/>
    <property type="match status" value="1"/>
</dbReference>
<evidence type="ECO:0000256" key="9">
    <source>
        <dbReference type="PROSITE-ProRule" id="PRU00221"/>
    </source>
</evidence>
<evidence type="ECO:0000256" key="4">
    <source>
        <dbReference type="ARBA" id="ARBA00022816"/>
    </source>
</evidence>
<evidence type="ECO:0000256" key="2">
    <source>
        <dbReference type="ARBA" id="ARBA00005573"/>
    </source>
</evidence>
<keyword evidence="3 10" id="KW-0813">Transport</keyword>
<dbReference type="GO" id="GO:0045893">
    <property type="term" value="P:positive regulation of DNA-templated transcription"/>
    <property type="evidence" value="ECO:0007669"/>
    <property type="project" value="TreeGrafter"/>
</dbReference>
<proteinExistence type="inferred from homology"/>
<keyword evidence="9" id="KW-0853">WD repeat</keyword>
<dbReference type="AlphaFoldDB" id="A0A1B0F9J0"/>
<dbReference type="Pfam" id="PF07575">
    <property type="entry name" value="Nucleopor_Nup85"/>
    <property type="match status" value="2"/>
</dbReference>
<keyword evidence="4 10" id="KW-0509">mRNA transport</keyword>
<evidence type="ECO:0000256" key="7">
    <source>
        <dbReference type="ARBA" id="ARBA00023132"/>
    </source>
</evidence>
<dbReference type="VEuPathDB" id="VectorBase:GMOY000162"/>
<evidence type="ECO:0000256" key="3">
    <source>
        <dbReference type="ARBA" id="ARBA00022448"/>
    </source>
</evidence>
<dbReference type="EMBL" id="CCAG010019949">
    <property type="status" value="NOT_ANNOTATED_CDS"/>
    <property type="molecule type" value="Genomic_DNA"/>
</dbReference>
<keyword evidence="5 10" id="KW-0653">Protein transport</keyword>
<dbReference type="PROSITE" id="PS50082">
    <property type="entry name" value="WD_REPEATS_2"/>
    <property type="match status" value="1"/>
</dbReference>
<protein>
    <recommendedName>
        <fullName evidence="10">Nuclear pore complex protein Nup85</fullName>
    </recommendedName>
</protein>
<evidence type="ECO:0000256" key="8">
    <source>
        <dbReference type="ARBA" id="ARBA00023242"/>
    </source>
</evidence>
<dbReference type="EnsemblMetazoa" id="GMOY000162-RA">
    <property type="protein sequence ID" value="GMOY000162-PA"/>
    <property type="gene ID" value="GMOY000162"/>
</dbReference>
<dbReference type="GO" id="GO:0031080">
    <property type="term" value="C:nuclear pore outer ring"/>
    <property type="evidence" value="ECO:0007669"/>
    <property type="project" value="TreeGrafter"/>
</dbReference>
<keyword evidence="12" id="KW-1185">Reference proteome</keyword>
<comment type="function">
    <text evidence="10">Functions as a component of the nuclear pore complex (NPC).</text>
</comment>
<evidence type="ECO:0000313" key="12">
    <source>
        <dbReference type="Proteomes" id="UP000092444"/>
    </source>
</evidence>
<comment type="subunit">
    <text evidence="10">Component of the nuclear pore complex (NPC).</text>
</comment>
<evidence type="ECO:0000256" key="10">
    <source>
        <dbReference type="RuleBase" id="RU365073"/>
    </source>
</evidence>
<dbReference type="Proteomes" id="UP000092444">
    <property type="component" value="Unassembled WGS sequence"/>
</dbReference>
<evidence type="ECO:0000256" key="6">
    <source>
        <dbReference type="ARBA" id="ARBA00023010"/>
    </source>
</evidence>
<dbReference type="GO" id="GO:0017056">
    <property type="term" value="F:structural constituent of nuclear pore"/>
    <property type="evidence" value="ECO:0007669"/>
    <property type="project" value="TreeGrafter"/>
</dbReference>
<dbReference type="PhylomeDB" id="A0A1B0F9J0"/>
<evidence type="ECO:0000313" key="11">
    <source>
        <dbReference type="EnsemblMetazoa" id="GMOY000162-PA"/>
    </source>
</evidence>
<keyword evidence="10" id="KW-0472">Membrane</keyword>
<reference evidence="11" key="1">
    <citation type="submission" date="2020-05" db="UniProtKB">
        <authorList>
            <consortium name="EnsemblMetazoa"/>
        </authorList>
    </citation>
    <scope>IDENTIFICATION</scope>
    <source>
        <strain evidence="11">Yale</strain>
    </source>
</reference>
<comment type="similarity">
    <text evidence="2 10">Belongs to the nucleoporin Nup85 family.</text>
</comment>
<dbReference type="GO" id="GO:0006606">
    <property type="term" value="P:protein import into nucleus"/>
    <property type="evidence" value="ECO:0007669"/>
    <property type="project" value="TreeGrafter"/>
</dbReference>
<dbReference type="GO" id="GO:0031965">
    <property type="term" value="C:nuclear membrane"/>
    <property type="evidence" value="ECO:0007669"/>
    <property type="project" value="UniProtKB-UniRule"/>
</dbReference>
<keyword evidence="8 10" id="KW-0539">Nucleus</keyword>
<dbReference type="GO" id="GO:0006406">
    <property type="term" value="P:mRNA export from nucleus"/>
    <property type="evidence" value="ECO:0007669"/>
    <property type="project" value="TreeGrafter"/>
</dbReference>
<evidence type="ECO:0000256" key="1">
    <source>
        <dbReference type="ARBA" id="ARBA00004567"/>
    </source>
</evidence>
<sequence>MKERRERLQTYSQAFSDCIKLRDSSLYEFGSNLMTWNSFWQLGMDYLEYCSEQGRQYNPEKDKNSLLNSYINSERALLVLDNENNFISASKDKTVKLWTLRSEATDDAVDSPIDRSSELAQEMSVANSFDNQVIGNRFEALKILDICSKKQFINAEEEICKAQAKKSFTEERYGNALEWAIRSKDTFYVTSIADYLLKHYVQTGDILCPDVIANVGARMLISPRLVFWPSLLVDVIPLLESKDPKIFFKETCCILQHLENNLMPRIEKRKKHMEKHPNESINILKHFRLDNVEQIINLASLACVRNLSRAVTL</sequence>
<evidence type="ECO:0000256" key="5">
    <source>
        <dbReference type="ARBA" id="ARBA00022927"/>
    </source>
</evidence>
<dbReference type="InterPro" id="IPR001680">
    <property type="entry name" value="WD40_rpt"/>
</dbReference>
<name>A0A1B0F9J0_GLOMM</name>
<dbReference type="PANTHER" id="PTHR13373:SF21">
    <property type="entry name" value="NUCLEAR PORE COMPLEX PROTEIN NUP85"/>
    <property type="match status" value="1"/>
</dbReference>
<dbReference type="STRING" id="37546.A0A1B0F9J0"/>